<dbReference type="OrthoDB" id="9776552at2"/>
<accession>A0A3S0A6G2</accession>
<feature type="domain" description="Histidine kinase" evidence="13">
    <location>
        <begin position="395"/>
        <end position="575"/>
    </location>
</feature>
<comment type="caution">
    <text evidence="15">The sequence shown here is derived from an EMBL/GenBank/DDBJ whole genome shotgun (WGS) entry which is preliminary data.</text>
</comment>
<dbReference type="SUPFAM" id="SSF55874">
    <property type="entry name" value="ATPase domain of HSP90 chaperone/DNA topoisomerase II/histidine kinase"/>
    <property type="match status" value="1"/>
</dbReference>
<comment type="catalytic activity">
    <reaction evidence="1">
        <text>ATP + protein L-histidine = ADP + protein N-phospho-L-histidine.</text>
        <dbReference type="EC" id="2.7.13.3"/>
    </reaction>
</comment>
<dbReference type="InterPro" id="IPR003594">
    <property type="entry name" value="HATPase_dom"/>
</dbReference>
<evidence type="ECO:0000256" key="5">
    <source>
        <dbReference type="ARBA" id="ARBA00022553"/>
    </source>
</evidence>
<evidence type="ECO:0000256" key="1">
    <source>
        <dbReference type="ARBA" id="ARBA00000085"/>
    </source>
</evidence>
<dbReference type="Pfam" id="PF06580">
    <property type="entry name" value="His_kinase"/>
    <property type="match status" value="1"/>
</dbReference>
<dbReference type="PANTHER" id="PTHR34220:SF7">
    <property type="entry name" value="SENSOR HISTIDINE KINASE YPDA"/>
    <property type="match status" value="1"/>
</dbReference>
<dbReference type="SUPFAM" id="SSF158472">
    <property type="entry name" value="HAMP domain-like"/>
    <property type="match status" value="1"/>
</dbReference>
<keyword evidence="11 12" id="KW-0472">Membrane</keyword>
<dbReference type="SMART" id="SM00304">
    <property type="entry name" value="HAMP"/>
    <property type="match status" value="1"/>
</dbReference>
<evidence type="ECO:0000256" key="8">
    <source>
        <dbReference type="ARBA" id="ARBA00022777"/>
    </source>
</evidence>
<evidence type="ECO:0000256" key="6">
    <source>
        <dbReference type="ARBA" id="ARBA00022679"/>
    </source>
</evidence>
<keyword evidence="8 15" id="KW-0418">Kinase</keyword>
<evidence type="ECO:0000256" key="4">
    <source>
        <dbReference type="ARBA" id="ARBA00022475"/>
    </source>
</evidence>
<dbReference type="InterPro" id="IPR005467">
    <property type="entry name" value="His_kinase_dom"/>
</dbReference>
<dbReference type="Gene3D" id="3.30.565.10">
    <property type="entry name" value="Histidine kinase-like ATPase, C-terminal domain"/>
    <property type="match status" value="1"/>
</dbReference>
<organism evidence="15 16">
    <name type="scientific">Paenibacillus whitsoniae</name>
    <dbReference type="NCBI Taxonomy" id="2496558"/>
    <lineage>
        <taxon>Bacteria</taxon>
        <taxon>Bacillati</taxon>
        <taxon>Bacillota</taxon>
        <taxon>Bacilli</taxon>
        <taxon>Bacillales</taxon>
        <taxon>Paenibacillaceae</taxon>
        <taxon>Paenibacillus</taxon>
    </lineage>
</organism>
<keyword evidence="12" id="KW-1133">Transmembrane helix</keyword>
<evidence type="ECO:0000256" key="10">
    <source>
        <dbReference type="ARBA" id="ARBA00023012"/>
    </source>
</evidence>
<evidence type="ECO:0000313" key="15">
    <source>
        <dbReference type="EMBL" id="RTE10677.1"/>
    </source>
</evidence>
<dbReference type="PROSITE" id="PS50109">
    <property type="entry name" value="HIS_KIN"/>
    <property type="match status" value="1"/>
</dbReference>
<dbReference type="GO" id="GO:0005886">
    <property type="term" value="C:plasma membrane"/>
    <property type="evidence" value="ECO:0007669"/>
    <property type="project" value="UniProtKB-SubCell"/>
</dbReference>
<gene>
    <name evidence="15" type="ORF">EJQ19_05230</name>
</gene>
<proteinExistence type="predicted"/>
<dbReference type="CDD" id="cd06225">
    <property type="entry name" value="HAMP"/>
    <property type="match status" value="1"/>
</dbReference>
<evidence type="ECO:0000259" key="14">
    <source>
        <dbReference type="PROSITE" id="PS50885"/>
    </source>
</evidence>
<keyword evidence="16" id="KW-1185">Reference proteome</keyword>
<dbReference type="InterPro" id="IPR036890">
    <property type="entry name" value="HATPase_C_sf"/>
</dbReference>
<evidence type="ECO:0000256" key="7">
    <source>
        <dbReference type="ARBA" id="ARBA00022741"/>
    </source>
</evidence>
<dbReference type="EC" id="2.7.13.3" evidence="3"/>
<keyword evidence="4" id="KW-1003">Cell membrane</keyword>
<keyword evidence="6" id="KW-0808">Transferase</keyword>
<protein>
    <recommendedName>
        <fullName evidence="3">histidine kinase</fullName>
        <ecNumber evidence="3">2.7.13.3</ecNumber>
    </recommendedName>
</protein>
<keyword evidence="5" id="KW-0597">Phosphoprotein</keyword>
<reference evidence="15 16" key="1">
    <citation type="submission" date="2018-12" db="EMBL/GenBank/DDBJ databases">
        <title>Bacillus ochoae sp. nov., Paenibacillus whitsoniae sp. nov., Paenibacillus spiritus sp. nov. Isolated from the Mars Exploration Rover during spacecraft assembly.</title>
        <authorList>
            <person name="Seuylemezian A."/>
            <person name="Vaishampayan P."/>
        </authorList>
    </citation>
    <scope>NUCLEOTIDE SEQUENCE [LARGE SCALE GENOMIC DNA]</scope>
    <source>
        <strain evidence="15 16">MER 54</strain>
    </source>
</reference>
<dbReference type="GO" id="GO:0005524">
    <property type="term" value="F:ATP binding"/>
    <property type="evidence" value="ECO:0007669"/>
    <property type="project" value="UniProtKB-KW"/>
</dbReference>
<dbReference type="PROSITE" id="PS50885">
    <property type="entry name" value="HAMP"/>
    <property type="match status" value="1"/>
</dbReference>
<dbReference type="RefSeq" id="WP_126140140.1">
    <property type="nucleotide sequence ID" value="NZ_RXHU01000015.1"/>
</dbReference>
<dbReference type="GO" id="GO:0000155">
    <property type="term" value="F:phosphorelay sensor kinase activity"/>
    <property type="evidence" value="ECO:0007669"/>
    <property type="project" value="InterPro"/>
</dbReference>
<evidence type="ECO:0000256" key="3">
    <source>
        <dbReference type="ARBA" id="ARBA00012438"/>
    </source>
</evidence>
<keyword evidence="12" id="KW-0812">Transmembrane</keyword>
<dbReference type="InterPro" id="IPR010559">
    <property type="entry name" value="Sig_transdc_His_kin_internal"/>
</dbReference>
<dbReference type="InterPro" id="IPR050640">
    <property type="entry name" value="Bact_2-comp_sensor_kinase"/>
</dbReference>
<name>A0A3S0A6G2_9BACL</name>
<dbReference type="Gene3D" id="6.10.340.10">
    <property type="match status" value="1"/>
</dbReference>
<evidence type="ECO:0000313" key="16">
    <source>
        <dbReference type="Proteomes" id="UP000276128"/>
    </source>
</evidence>
<evidence type="ECO:0000256" key="9">
    <source>
        <dbReference type="ARBA" id="ARBA00022840"/>
    </source>
</evidence>
<dbReference type="Proteomes" id="UP000276128">
    <property type="component" value="Unassembled WGS sequence"/>
</dbReference>
<keyword evidence="9" id="KW-0067">ATP-binding</keyword>
<dbReference type="EMBL" id="RXHU01000015">
    <property type="protein sequence ID" value="RTE10677.1"/>
    <property type="molecule type" value="Genomic_DNA"/>
</dbReference>
<comment type="subcellular location">
    <subcellularLocation>
        <location evidence="2">Cell membrane</location>
        <topology evidence="2">Multi-pass membrane protein</topology>
    </subcellularLocation>
</comment>
<dbReference type="InterPro" id="IPR003660">
    <property type="entry name" value="HAMP_dom"/>
</dbReference>
<sequence>MRIVERLHSIQFKLTGTFLLILLPLVFVSIFSNDYSQRILNGQINDRTRGALLTTLEYIEQLTKNMDQQTLLIGSNPTIVDVWNNIDDPLSPEHLYELHTVQQQLTALTNVNGAIKDAFILHGSSENGLSTATGGIKWPGVNQETWFRRTLDANGGLVVYVPTASNSGASKYLTRDTIYFARLLDVLSRNKEPNVLVLAVDKSSFRQIIQHLQTSANMNITLYYNEEFVLDTNRQQPAVALDSEKKDLSIQAGNGFWSIQLQQPRVELFKLSHQLQQITYWIIAVSIVLAVWTAWLVYAAIAKPLSELSGAFKQFSGGNLSARVKHRRKDEFGYVMNGFNRMAEAQRQMIEEDYAKELRLAKTEFSLLQSQINPHFLYNTLDSIYSVALKHKVHVISDMVINLARFFRVSLGKGRETFTLEETIQHLMYYIRVQQLRSDHLTVNIQLEERTKPLVLLKLILQPVVENAIVHGLERNRQGGELSIRSSLEADKLSIEVKDTGQGIPPEKLADLQQALNLITSRSYRQAEGSPSKMYFGLKNVKSRLKLYYGEKADVTVESVFGQGTTVVLTIPVKQEDEEL</sequence>
<keyword evidence="10" id="KW-0902">Two-component regulatory system</keyword>
<feature type="domain" description="HAMP" evidence="14">
    <location>
        <begin position="299"/>
        <end position="351"/>
    </location>
</feature>
<evidence type="ECO:0000259" key="13">
    <source>
        <dbReference type="PROSITE" id="PS50109"/>
    </source>
</evidence>
<dbReference type="SMART" id="SM00387">
    <property type="entry name" value="HATPase_c"/>
    <property type="match status" value="1"/>
</dbReference>
<evidence type="ECO:0000256" key="2">
    <source>
        <dbReference type="ARBA" id="ARBA00004651"/>
    </source>
</evidence>
<dbReference type="Pfam" id="PF00672">
    <property type="entry name" value="HAMP"/>
    <property type="match status" value="1"/>
</dbReference>
<feature type="transmembrane region" description="Helical" evidence="12">
    <location>
        <begin position="278"/>
        <end position="301"/>
    </location>
</feature>
<dbReference type="AlphaFoldDB" id="A0A3S0A6G2"/>
<feature type="transmembrane region" description="Helical" evidence="12">
    <location>
        <begin position="12"/>
        <end position="31"/>
    </location>
</feature>
<dbReference type="PANTHER" id="PTHR34220">
    <property type="entry name" value="SENSOR HISTIDINE KINASE YPDA"/>
    <property type="match status" value="1"/>
</dbReference>
<dbReference type="Pfam" id="PF02518">
    <property type="entry name" value="HATPase_c"/>
    <property type="match status" value="1"/>
</dbReference>
<evidence type="ECO:0000256" key="12">
    <source>
        <dbReference type="SAM" id="Phobius"/>
    </source>
</evidence>
<evidence type="ECO:0000256" key="11">
    <source>
        <dbReference type="ARBA" id="ARBA00023136"/>
    </source>
</evidence>
<keyword evidence="7" id="KW-0547">Nucleotide-binding</keyword>